<dbReference type="AlphaFoldDB" id="A0AAD4Q0Z1"/>
<dbReference type="RefSeq" id="XP_046077661.1">
    <property type="nucleotide sequence ID" value="XM_046213437.1"/>
</dbReference>
<reference evidence="2" key="1">
    <citation type="submission" date="2021-12" db="EMBL/GenBank/DDBJ databases">
        <title>Convergent genome expansion in fungi linked to evolution of root-endophyte symbiosis.</title>
        <authorList>
            <consortium name="DOE Joint Genome Institute"/>
            <person name="Ke Y.-H."/>
            <person name="Bonito G."/>
            <person name="Liao H.-L."/>
            <person name="Looney B."/>
            <person name="Rojas-Flechas A."/>
            <person name="Nash J."/>
            <person name="Hameed K."/>
            <person name="Schadt C."/>
            <person name="Martin F."/>
            <person name="Crous P.W."/>
            <person name="Miettinen O."/>
            <person name="Magnuson J.K."/>
            <person name="Labbe J."/>
            <person name="Jacobson D."/>
            <person name="Doktycz M.J."/>
            <person name="Veneault-Fourrey C."/>
            <person name="Kuo A."/>
            <person name="Mondo S."/>
            <person name="Calhoun S."/>
            <person name="Riley R."/>
            <person name="Ohm R."/>
            <person name="LaButti K."/>
            <person name="Andreopoulos B."/>
            <person name="Pangilinan J."/>
            <person name="Nolan M."/>
            <person name="Tritt A."/>
            <person name="Clum A."/>
            <person name="Lipzen A."/>
            <person name="Daum C."/>
            <person name="Barry K."/>
            <person name="Grigoriev I.V."/>
            <person name="Vilgalys R."/>
        </authorList>
    </citation>
    <scope>NUCLEOTIDE SEQUENCE</scope>
    <source>
        <strain evidence="2">PMI_201</strain>
    </source>
</reference>
<name>A0AAD4Q0Z1_9EURO</name>
<proteinExistence type="predicted"/>
<protein>
    <submittedName>
        <fullName evidence="2">Uncharacterized protein</fullName>
    </submittedName>
</protein>
<accession>A0AAD4Q0Z1</accession>
<dbReference type="GeneID" id="70243724"/>
<sequence length="388" mass="43916">MVRRGKLGMELRPDPVDQIPNTDSTAAVPSGYYVNPEPLQDPGIPLEEMPCLKSSESSDTKKMEAEYSNANFQLDPESEKNQLGVPFDMPTTELLASYGMPEAQEDLHPFIKFGSYCVSNAKAYHTLNVTAEKGDIAVAIISETAFSLAHIPSKRATYETKSIFEEFKAAFKEPNSSQMRAYVVSVVDKGRQIFNMRIVAVVAHSLLKCGIEERNLHTIFGASKRPVDDKDLWVKVFSPLAPAVSPSEKEAKIKVDLAIADSLGGNLYGLWHKPGPHRSVKKLMEYIGCIDQDEWKWLEMMRVKERLKEIEGHEKEVVEENQLNGGREQKRTTNKHKQRHPNRNYQLAQESGEETQQAQENMATPKWQGTKGRERERGGAERRHRRHV</sequence>
<feature type="region of interest" description="Disordered" evidence="1">
    <location>
        <begin position="1"/>
        <end position="45"/>
    </location>
</feature>
<comment type="caution">
    <text evidence="2">The sequence shown here is derived from an EMBL/GenBank/DDBJ whole genome shotgun (WGS) entry which is preliminary data.</text>
</comment>
<evidence type="ECO:0000313" key="2">
    <source>
        <dbReference type="EMBL" id="KAH8705040.1"/>
    </source>
</evidence>
<evidence type="ECO:0000256" key="1">
    <source>
        <dbReference type="SAM" id="MobiDB-lite"/>
    </source>
</evidence>
<dbReference type="EMBL" id="JAJTJA010000001">
    <property type="protein sequence ID" value="KAH8705040.1"/>
    <property type="molecule type" value="Genomic_DNA"/>
</dbReference>
<feature type="compositionally biased region" description="Polar residues" evidence="1">
    <location>
        <begin position="343"/>
        <end position="362"/>
    </location>
</feature>
<feature type="region of interest" description="Disordered" evidence="1">
    <location>
        <begin position="318"/>
        <end position="388"/>
    </location>
</feature>
<evidence type="ECO:0000313" key="3">
    <source>
        <dbReference type="Proteomes" id="UP001201262"/>
    </source>
</evidence>
<dbReference type="Proteomes" id="UP001201262">
    <property type="component" value="Unassembled WGS sequence"/>
</dbReference>
<gene>
    <name evidence="2" type="ORF">BGW36DRAFT_353468</name>
</gene>
<feature type="compositionally biased region" description="Basic and acidic residues" evidence="1">
    <location>
        <begin position="371"/>
        <end position="381"/>
    </location>
</feature>
<feature type="compositionally biased region" description="Basic residues" evidence="1">
    <location>
        <begin position="332"/>
        <end position="342"/>
    </location>
</feature>
<organism evidence="2 3">
    <name type="scientific">Talaromyces proteolyticus</name>
    <dbReference type="NCBI Taxonomy" id="1131652"/>
    <lineage>
        <taxon>Eukaryota</taxon>
        <taxon>Fungi</taxon>
        <taxon>Dikarya</taxon>
        <taxon>Ascomycota</taxon>
        <taxon>Pezizomycotina</taxon>
        <taxon>Eurotiomycetes</taxon>
        <taxon>Eurotiomycetidae</taxon>
        <taxon>Eurotiales</taxon>
        <taxon>Trichocomaceae</taxon>
        <taxon>Talaromyces</taxon>
        <taxon>Talaromyces sect. Bacilispori</taxon>
    </lineage>
</organism>
<keyword evidence="3" id="KW-1185">Reference proteome</keyword>